<organism evidence="1 2">
    <name type="scientific">Burkholderia cepacia</name>
    <name type="common">Pseudomonas cepacia</name>
    <dbReference type="NCBI Taxonomy" id="292"/>
    <lineage>
        <taxon>Bacteria</taxon>
        <taxon>Pseudomonadati</taxon>
        <taxon>Pseudomonadota</taxon>
        <taxon>Betaproteobacteria</taxon>
        <taxon>Burkholderiales</taxon>
        <taxon>Burkholderiaceae</taxon>
        <taxon>Burkholderia</taxon>
        <taxon>Burkholderia cepacia complex</taxon>
    </lineage>
</organism>
<dbReference type="AlphaFoldDB" id="A0A1B4PY22"/>
<dbReference type="Proteomes" id="UP000094776">
    <property type="component" value="Chromosome 2"/>
</dbReference>
<proteinExistence type="predicted"/>
<evidence type="ECO:0000313" key="2">
    <source>
        <dbReference type="Proteomes" id="UP000094776"/>
    </source>
</evidence>
<name>A0A1B4PY22_BURCE</name>
<accession>A0A1B4PY22</accession>
<protein>
    <submittedName>
        <fullName evidence="1">Uncharacterized protein</fullName>
    </submittedName>
</protein>
<dbReference type="EMBL" id="CP013444">
    <property type="protein sequence ID" value="AOK18826.1"/>
    <property type="molecule type" value="Genomic_DNA"/>
</dbReference>
<evidence type="ECO:0000313" key="1">
    <source>
        <dbReference type="EMBL" id="AOK18826.1"/>
    </source>
</evidence>
<gene>
    <name evidence="1" type="ORF">WT26_22785</name>
</gene>
<sequence>MLTSWLTVLAGWSPACQAQPAPSAGNEMQEKAPVRMMTVAQQAKLMQFVRVGLKWVAGQIPFDEVVRTFGQPKKYEAEGVRMIEYAYDFDDDTMSVTFSYDKLHPIDGKPSINTFGIKVGDGVGGDVYTNIPYEAWDSLGLHRLARGELIDGVRTEMGDFFDPTGLRDISGWYPTNYVTFGYRLPMPLDSPFDVTAGFGYLGEWVSEKGGATLSNFRGAVNLRSIAIGRHYLTPEELQQRQLAKRQKYGEMNLCTGMICPETGLWEGWSQNGPTGQFYLEAGRRFPDVRTIPAHVHWYCEHVPGRWMWLKEDDRHKTLS</sequence>
<reference evidence="1 2" key="1">
    <citation type="submission" date="2015-12" db="EMBL/GenBank/DDBJ databases">
        <title>Diversity of Burkholderia near neighbor genomes.</title>
        <authorList>
            <person name="Sahl J."/>
            <person name="Wagner D."/>
            <person name="Keim P."/>
        </authorList>
    </citation>
    <scope>NUCLEOTIDE SEQUENCE [LARGE SCALE GENOMIC DNA]</scope>
    <source>
        <strain evidence="1 2">MSMB1184WGS</strain>
    </source>
</reference>